<evidence type="ECO:0000256" key="1">
    <source>
        <dbReference type="SAM" id="MobiDB-lite"/>
    </source>
</evidence>
<dbReference type="InterPro" id="IPR013899">
    <property type="entry name" value="DUF1771"/>
</dbReference>
<gene>
    <name evidence="3" type="ORF">Agabi119p4_6626</name>
</gene>
<dbReference type="Gene3D" id="3.30.1370.110">
    <property type="match status" value="1"/>
</dbReference>
<dbReference type="PANTHER" id="PTHR46535:SF1">
    <property type="entry name" value="NEDD4-BINDING PROTEIN 2"/>
    <property type="match status" value="1"/>
</dbReference>
<feature type="domain" description="Smr" evidence="2">
    <location>
        <begin position="542"/>
        <end position="615"/>
    </location>
</feature>
<evidence type="ECO:0000313" key="4">
    <source>
        <dbReference type="Proteomes" id="UP000629468"/>
    </source>
</evidence>
<protein>
    <recommendedName>
        <fullName evidence="2">Smr domain-containing protein</fullName>
    </recommendedName>
</protein>
<dbReference type="SMART" id="SM01162">
    <property type="entry name" value="DUF1771"/>
    <property type="match status" value="1"/>
</dbReference>
<dbReference type="AlphaFoldDB" id="A0A8H7C8S7"/>
<dbReference type="Pfam" id="PF01713">
    <property type="entry name" value="Smr"/>
    <property type="match status" value="1"/>
</dbReference>
<feature type="region of interest" description="Disordered" evidence="1">
    <location>
        <begin position="443"/>
        <end position="464"/>
    </location>
</feature>
<proteinExistence type="predicted"/>
<dbReference type="SUPFAM" id="SSF160443">
    <property type="entry name" value="SMR domain-like"/>
    <property type="match status" value="1"/>
</dbReference>
<organism evidence="3 4">
    <name type="scientific">Agaricus bisporus var. burnettii</name>
    <dbReference type="NCBI Taxonomy" id="192524"/>
    <lineage>
        <taxon>Eukaryota</taxon>
        <taxon>Fungi</taxon>
        <taxon>Dikarya</taxon>
        <taxon>Basidiomycota</taxon>
        <taxon>Agaricomycotina</taxon>
        <taxon>Agaricomycetes</taxon>
        <taxon>Agaricomycetidae</taxon>
        <taxon>Agaricales</taxon>
        <taxon>Agaricineae</taxon>
        <taxon>Agaricaceae</taxon>
        <taxon>Agaricus</taxon>
    </lineage>
</organism>
<sequence>MSFLFKTLENEFCPPLDSSLLAALFAEIETENAQKSLTVSSPEIVALRHTLRELATHADAAQLTELADLSLTSPTEDTASSQDAGLGAFTADTSFSSQSSSGSSDYSFSSPLGFLQAALPDAPLHALKKALTHAEKDGKDLDLDMWDLVATILSMESIRELEERGLDALDEQDGVFREEDVQWEVATPRIRKTHTPTSPGKRKQGRGTKITLIDIRQQNHGKPQSKATSKPPLPDLWTLASSIATLIATFLPPHSPSFFLSYLHSPKYETPYHALCSALEDLSEPSRSLGEDSKMLLTLLDVLFPQYEPLDSEQRSRLVHETQLAIRATHGRGNDVFDIVKLLRELDSDFSSGKWELGIYHLPPQRPPPSPIITTGSKLSSPPLSPLAAPKAPSQLVPLVSPRLKKIKPDPYQWQTVPARPVPDDSPHPLAQSIPAYAHTTVDGRKIKGGGNEYGKGGKDDVGEMPLTRSRIQRHRLKQEEYLKQAAKMWQRGDKKSRGGEIAFYYAEKAREFQALAKQEALENARIMVYAKRSSTGKYDEIDLHGTTLFEAITIVKEVLQETRCSPSQPFKIITGKGSHSVNKVGILKPAIRNALVEEGWAVGSWEGGLVVRGRNF</sequence>
<dbReference type="Proteomes" id="UP000629468">
    <property type="component" value="Unassembled WGS sequence"/>
</dbReference>
<dbReference type="EMBL" id="JABXXO010000009">
    <property type="protein sequence ID" value="KAF7770652.1"/>
    <property type="molecule type" value="Genomic_DNA"/>
</dbReference>
<feature type="region of interest" description="Disordered" evidence="1">
    <location>
        <begin position="366"/>
        <end position="391"/>
    </location>
</feature>
<name>A0A8H7C8S7_AGABI</name>
<dbReference type="GO" id="GO:0004519">
    <property type="term" value="F:endonuclease activity"/>
    <property type="evidence" value="ECO:0007669"/>
    <property type="project" value="TreeGrafter"/>
</dbReference>
<reference evidence="3 4" key="1">
    <citation type="journal article" name="Sci. Rep.">
        <title>Telomere-to-telomere assembled and centromere annotated genomes of the two main subspecies of the button mushroom Agaricus bisporus reveal especially polymorphic chromosome ends.</title>
        <authorList>
            <person name="Sonnenberg A.S.M."/>
            <person name="Sedaghat-Telgerd N."/>
            <person name="Lavrijssen B."/>
            <person name="Ohm R.A."/>
            <person name="Hendrickx P.M."/>
            <person name="Scholtmeijer K."/>
            <person name="Baars J.J.P."/>
            <person name="van Peer A."/>
        </authorList>
    </citation>
    <scope>NUCLEOTIDE SEQUENCE [LARGE SCALE GENOMIC DNA]</scope>
    <source>
        <strain evidence="3 4">H119_p4</strain>
    </source>
</reference>
<dbReference type="SMART" id="SM00463">
    <property type="entry name" value="SMR"/>
    <property type="match status" value="1"/>
</dbReference>
<dbReference type="GO" id="GO:0005634">
    <property type="term" value="C:nucleus"/>
    <property type="evidence" value="ECO:0007669"/>
    <property type="project" value="TreeGrafter"/>
</dbReference>
<dbReference type="InterPro" id="IPR036063">
    <property type="entry name" value="Smr_dom_sf"/>
</dbReference>
<comment type="caution">
    <text evidence="3">The sequence shown here is derived from an EMBL/GenBank/DDBJ whole genome shotgun (WGS) entry which is preliminary data.</text>
</comment>
<dbReference type="InterPro" id="IPR002625">
    <property type="entry name" value="Smr_dom"/>
</dbReference>
<feature type="compositionally biased region" description="Low complexity" evidence="1">
    <location>
        <begin position="377"/>
        <end position="391"/>
    </location>
</feature>
<evidence type="ECO:0000313" key="3">
    <source>
        <dbReference type="EMBL" id="KAF7770652.1"/>
    </source>
</evidence>
<dbReference type="InterPro" id="IPR052772">
    <property type="entry name" value="Endo/PolyKinase_Domain-Protein"/>
</dbReference>
<accession>A0A8H7C8S7</accession>
<dbReference type="PANTHER" id="PTHR46535">
    <property type="entry name" value="NEDD4-BINDING PROTEIN 2"/>
    <property type="match status" value="1"/>
</dbReference>
<dbReference type="PROSITE" id="PS50828">
    <property type="entry name" value="SMR"/>
    <property type="match status" value="1"/>
</dbReference>
<evidence type="ECO:0000259" key="2">
    <source>
        <dbReference type="PROSITE" id="PS50828"/>
    </source>
</evidence>